<proteinExistence type="predicted"/>
<dbReference type="Proteomes" id="UP001454036">
    <property type="component" value="Unassembled WGS sequence"/>
</dbReference>
<organism evidence="1 2">
    <name type="scientific">Lithospermum erythrorhizon</name>
    <name type="common">Purple gromwell</name>
    <name type="synonym">Lithospermum officinale var. erythrorhizon</name>
    <dbReference type="NCBI Taxonomy" id="34254"/>
    <lineage>
        <taxon>Eukaryota</taxon>
        <taxon>Viridiplantae</taxon>
        <taxon>Streptophyta</taxon>
        <taxon>Embryophyta</taxon>
        <taxon>Tracheophyta</taxon>
        <taxon>Spermatophyta</taxon>
        <taxon>Magnoliopsida</taxon>
        <taxon>eudicotyledons</taxon>
        <taxon>Gunneridae</taxon>
        <taxon>Pentapetalae</taxon>
        <taxon>asterids</taxon>
        <taxon>lamiids</taxon>
        <taxon>Boraginales</taxon>
        <taxon>Boraginaceae</taxon>
        <taxon>Boraginoideae</taxon>
        <taxon>Lithospermeae</taxon>
        <taxon>Lithospermum</taxon>
    </lineage>
</organism>
<comment type="caution">
    <text evidence="1">The sequence shown here is derived from an EMBL/GenBank/DDBJ whole genome shotgun (WGS) entry which is preliminary data.</text>
</comment>
<accession>A0AAV3P8Q2</accession>
<protein>
    <submittedName>
        <fullName evidence="1">Uncharacterized protein</fullName>
    </submittedName>
</protein>
<keyword evidence="2" id="KW-1185">Reference proteome</keyword>
<evidence type="ECO:0000313" key="2">
    <source>
        <dbReference type="Proteomes" id="UP001454036"/>
    </source>
</evidence>
<gene>
    <name evidence="1" type="ORF">LIER_07548</name>
</gene>
<dbReference type="EMBL" id="BAABME010001169">
    <property type="protein sequence ID" value="GAA0147985.1"/>
    <property type="molecule type" value="Genomic_DNA"/>
</dbReference>
<reference evidence="1 2" key="1">
    <citation type="submission" date="2024-01" db="EMBL/GenBank/DDBJ databases">
        <title>The complete chloroplast genome sequence of Lithospermum erythrorhizon: insights into the phylogenetic relationship among Boraginaceae species and the maternal lineages of purple gromwells.</title>
        <authorList>
            <person name="Okada T."/>
            <person name="Watanabe K."/>
        </authorList>
    </citation>
    <scope>NUCLEOTIDE SEQUENCE [LARGE SCALE GENOMIC DNA]</scope>
</reference>
<name>A0AAV3P8Q2_LITER</name>
<dbReference type="AlphaFoldDB" id="A0AAV3P8Q2"/>
<sequence>MRTTSSSSAGRVICNNEWLQQMRDYTVLVHPAVESDHCSIDIKVHDSMISGPKPCSGKNMSLSRRL</sequence>
<evidence type="ECO:0000313" key="1">
    <source>
        <dbReference type="EMBL" id="GAA0147985.1"/>
    </source>
</evidence>